<reference evidence="3 4" key="1">
    <citation type="submission" date="2022-09" db="EMBL/GenBank/DDBJ databases">
        <authorList>
            <person name="Palmer J.M."/>
        </authorList>
    </citation>
    <scope>NUCLEOTIDE SEQUENCE [LARGE SCALE GENOMIC DNA]</scope>
    <source>
        <strain evidence="3 4">DSM 7382</strain>
    </source>
</reference>
<evidence type="ECO:0000313" key="4">
    <source>
        <dbReference type="Proteomes" id="UP001385951"/>
    </source>
</evidence>
<evidence type="ECO:0008006" key="5">
    <source>
        <dbReference type="Google" id="ProtNLM"/>
    </source>
</evidence>
<organism evidence="3 4">
    <name type="scientific">Cerrena zonata</name>
    <dbReference type="NCBI Taxonomy" id="2478898"/>
    <lineage>
        <taxon>Eukaryota</taxon>
        <taxon>Fungi</taxon>
        <taxon>Dikarya</taxon>
        <taxon>Basidiomycota</taxon>
        <taxon>Agaricomycotina</taxon>
        <taxon>Agaricomycetes</taxon>
        <taxon>Polyporales</taxon>
        <taxon>Cerrenaceae</taxon>
        <taxon>Cerrena</taxon>
    </lineage>
</organism>
<dbReference type="SUPFAM" id="SSF48208">
    <property type="entry name" value="Six-hairpin glycosidases"/>
    <property type="match status" value="1"/>
</dbReference>
<name>A0AAW0GYD6_9APHY</name>
<evidence type="ECO:0000256" key="2">
    <source>
        <dbReference type="SAM" id="SignalP"/>
    </source>
</evidence>
<dbReference type="InterPro" id="IPR008928">
    <property type="entry name" value="6-hairpin_glycosidase_sf"/>
</dbReference>
<dbReference type="InterPro" id="IPR012341">
    <property type="entry name" value="6hp_glycosidase-like_sf"/>
</dbReference>
<evidence type="ECO:0000313" key="3">
    <source>
        <dbReference type="EMBL" id="KAK7695457.1"/>
    </source>
</evidence>
<comment type="caution">
    <text evidence="3">The sequence shown here is derived from an EMBL/GenBank/DDBJ whole genome shotgun (WGS) entry which is preliminary data.</text>
</comment>
<feature type="chain" id="PRO_5043687626" description="Six-hairpin glycosidase" evidence="2">
    <location>
        <begin position="20"/>
        <end position="383"/>
    </location>
</feature>
<evidence type="ECO:0000256" key="1">
    <source>
        <dbReference type="ARBA" id="ARBA00022801"/>
    </source>
</evidence>
<keyword evidence="2" id="KW-0732">Signal</keyword>
<protein>
    <recommendedName>
        <fullName evidence="5">Six-hairpin glycosidase</fullName>
    </recommendedName>
</protein>
<dbReference type="AlphaFoldDB" id="A0AAW0GYD6"/>
<dbReference type="Gene3D" id="1.50.10.10">
    <property type="match status" value="1"/>
</dbReference>
<keyword evidence="1" id="KW-0378">Hydrolase</keyword>
<dbReference type="Proteomes" id="UP001385951">
    <property type="component" value="Unassembled WGS sequence"/>
</dbReference>
<dbReference type="PANTHER" id="PTHR41814:SF1">
    <property type="entry name" value="CELLULASE"/>
    <property type="match status" value="1"/>
</dbReference>
<dbReference type="GO" id="GO:0005975">
    <property type="term" value="P:carbohydrate metabolic process"/>
    <property type="evidence" value="ECO:0007669"/>
    <property type="project" value="InterPro"/>
</dbReference>
<dbReference type="InterPro" id="IPR010905">
    <property type="entry name" value="Glyco_hydro_88"/>
</dbReference>
<gene>
    <name evidence="3" type="ORF">QCA50_000093</name>
</gene>
<feature type="signal peptide" evidence="2">
    <location>
        <begin position="1"/>
        <end position="19"/>
    </location>
</feature>
<dbReference type="PANTHER" id="PTHR41814">
    <property type="entry name" value="EXPRESSED PROTEIN"/>
    <property type="match status" value="1"/>
</dbReference>
<sequence>MPSFMHVLTLTLLSGFASAASVIPSFPGLSVNKLNLVEANMAKIATHSWELGTLAETLTELKAPSLSVFSPFDLPPPRHLDSKLNASISEVLDLVTKVIRAKSPDSPTFIDGDGAAADPASLGVAVLLTNWTRTNLSDTSFEVAASQQLNHLLTVVPRADNGAISHREDQVQLWADFIYMVPPYLAYYGALSTGNESIALLQEAYDQCRAYREILRDADANLWQHIVLGTGIQDYTHWGTGNAWAAAGMLRVLETIRHSKVSSKFEGQKANLTSWVNEIVEATWKHQQTNGTLLNVLDDPNSFADSSSTALLAASTFRLASITHDYTHVPAAVKAFQLIEDSLTEDGWLLNTVDPLTFNTPSQPGVYSPEGQAFTILSAVSMA</sequence>
<accession>A0AAW0GYD6</accession>
<proteinExistence type="predicted"/>
<dbReference type="GO" id="GO:0016787">
    <property type="term" value="F:hydrolase activity"/>
    <property type="evidence" value="ECO:0007669"/>
    <property type="project" value="UniProtKB-KW"/>
</dbReference>
<keyword evidence="4" id="KW-1185">Reference proteome</keyword>
<dbReference type="EMBL" id="JASBNA010000001">
    <property type="protein sequence ID" value="KAK7695457.1"/>
    <property type="molecule type" value="Genomic_DNA"/>
</dbReference>
<dbReference type="Pfam" id="PF07470">
    <property type="entry name" value="Glyco_hydro_88"/>
    <property type="match status" value="1"/>
</dbReference>